<proteinExistence type="predicted"/>
<protein>
    <submittedName>
        <fullName evidence="2">Uncharacterized protein</fullName>
    </submittedName>
</protein>
<dbReference type="EMBL" id="MGKP01000029">
    <property type="protein sequence ID" value="OGN27529.1"/>
    <property type="molecule type" value="Genomic_DNA"/>
</dbReference>
<organism evidence="2 3">
    <name type="scientific">Candidatus Yanofskybacteria bacterium RIFCSPLOWO2_01_FULL_49_25</name>
    <dbReference type="NCBI Taxonomy" id="1802701"/>
    <lineage>
        <taxon>Bacteria</taxon>
        <taxon>Candidatus Yanofskyibacteriota</taxon>
    </lineage>
</organism>
<evidence type="ECO:0000313" key="2">
    <source>
        <dbReference type="EMBL" id="OGN27529.1"/>
    </source>
</evidence>
<name>A0A1F8GSV3_9BACT</name>
<evidence type="ECO:0000313" key="3">
    <source>
        <dbReference type="Proteomes" id="UP000179047"/>
    </source>
</evidence>
<dbReference type="Proteomes" id="UP000179047">
    <property type="component" value="Unassembled WGS sequence"/>
</dbReference>
<dbReference type="AlphaFoldDB" id="A0A1F8GSV3"/>
<sequence length="238" mass="26701">MPIEQPSTPDRRKSRREIFEKFNVIKKVTERGPNFGDMLRTFEDRMHEGQSVAVFNYGSNSPEEFGNLFRQNGIDAKFGFGGQVQLEGGSLEFGSKSKARECPVATIKGGNGNVLGWLALVSKGQFVCIAKKECGDSLGRVKGKGRYRRGVIYLDDPRNPGEEMQSVTFVLNEAHSDLQQHPIGPTDAQKLTTEEKQKFDEYLRLISKQRQQSSMRQGEAFGEAPVEAHWNSRSVRGQ</sequence>
<gene>
    <name evidence="2" type="ORF">A3A33_04895</name>
</gene>
<dbReference type="STRING" id="1802701.A3A33_04895"/>
<accession>A0A1F8GSV3</accession>
<comment type="caution">
    <text evidence="2">The sequence shown here is derived from an EMBL/GenBank/DDBJ whole genome shotgun (WGS) entry which is preliminary data.</text>
</comment>
<feature type="region of interest" description="Disordered" evidence="1">
    <location>
        <begin position="210"/>
        <end position="238"/>
    </location>
</feature>
<reference evidence="2 3" key="1">
    <citation type="journal article" date="2016" name="Nat. Commun.">
        <title>Thousands of microbial genomes shed light on interconnected biogeochemical processes in an aquifer system.</title>
        <authorList>
            <person name="Anantharaman K."/>
            <person name="Brown C.T."/>
            <person name="Hug L.A."/>
            <person name="Sharon I."/>
            <person name="Castelle C.J."/>
            <person name="Probst A.J."/>
            <person name="Thomas B.C."/>
            <person name="Singh A."/>
            <person name="Wilkins M.J."/>
            <person name="Karaoz U."/>
            <person name="Brodie E.L."/>
            <person name="Williams K.H."/>
            <person name="Hubbard S.S."/>
            <person name="Banfield J.F."/>
        </authorList>
    </citation>
    <scope>NUCLEOTIDE SEQUENCE [LARGE SCALE GENOMIC DNA]</scope>
</reference>
<evidence type="ECO:0000256" key="1">
    <source>
        <dbReference type="SAM" id="MobiDB-lite"/>
    </source>
</evidence>
<dbReference type="Gene3D" id="3.10.490.10">
    <property type="entry name" value="Gamma-glutamyl cyclotransferase-like"/>
    <property type="match status" value="1"/>
</dbReference>